<keyword evidence="5 12" id="KW-0812">Transmembrane</keyword>
<dbReference type="InterPro" id="IPR000531">
    <property type="entry name" value="Beta-barrel_TonB"/>
</dbReference>
<dbReference type="GO" id="GO:0009279">
    <property type="term" value="C:cell outer membrane"/>
    <property type="evidence" value="ECO:0007669"/>
    <property type="project" value="UniProtKB-SubCell"/>
</dbReference>
<dbReference type="PROSITE" id="PS52016">
    <property type="entry name" value="TONB_DEPENDENT_REC_3"/>
    <property type="match status" value="1"/>
</dbReference>
<feature type="region of interest" description="Disordered" evidence="14">
    <location>
        <begin position="247"/>
        <end position="270"/>
    </location>
</feature>
<dbReference type="Proteomes" id="UP000562027">
    <property type="component" value="Unassembled WGS sequence"/>
</dbReference>
<dbReference type="InterPro" id="IPR012910">
    <property type="entry name" value="Plug_dom"/>
</dbReference>
<keyword evidence="11 12" id="KW-0998">Cell outer membrane</keyword>
<evidence type="ECO:0000313" key="19">
    <source>
        <dbReference type="Proteomes" id="UP000562027"/>
    </source>
</evidence>
<keyword evidence="9 12" id="KW-0472">Membrane</keyword>
<dbReference type="GO" id="GO:0006811">
    <property type="term" value="P:monoatomic ion transport"/>
    <property type="evidence" value="ECO:0007669"/>
    <property type="project" value="UniProtKB-KW"/>
</dbReference>
<comment type="caution">
    <text evidence="18">The sequence shown here is derived from an EMBL/GenBank/DDBJ whole genome shotgun (WGS) entry which is preliminary data.</text>
</comment>
<evidence type="ECO:0000256" key="5">
    <source>
        <dbReference type="ARBA" id="ARBA00022692"/>
    </source>
</evidence>
<evidence type="ECO:0000256" key="11">
    <source>
        <dbReference type="ARBA" id="ARBA00023237"/>
    </source>
</evidence>
<evidence type="ECO:0000256" key="7">
    <source>
        <dbReference type="ARBA" id="ARBA00023065"/>
    </source>
</evidence>
<dbReference type="Pfam" id="PF07715">
    <property type="entry name" value="Plug"/>
    <property type="match status" value="1"/>
</dbReference>
<evidence type="ECO:0000256" key="2">
    <source>
        <dbReference type="ARBA" id="ARBA00009810"/>
    </source>
</evidence>
<feature type="domain" description="TonB-dependent receptor plug" evidence="17">
    <location>
        <begin position="47"/>
        <end position="153"/>
    </location>
</feature>
<evidence type="ECO:0000256" key="8">
    <source>
        <dbReference type="ARBA" id="ARBA00023077"/>
    </source>
</evidence>
<evidence type="ECO:0000259" key="17">
    <source>
        <dbReference type="Pfam" id="PF07715"/>
    </source>
</evidence>
<dbReference type="Pfam" id="PF00593">
    <property type="entry name" value="TonB_dep_Rec_b-barrel"/>
    <property type="match status" value="1"/>
</dbReference>
<feature type="chain" id="PRO_5032691428" evidence="15">
    <location>
        <begin position="25"/>
        <end position="632"/>
    </location>
</feature>
<feature type="signal peptide" evidence="15">
    <location>
        <begin position="1"/>
        <end position="24"/>
    </location>
</feature>
<keyword evidence="19" id="KW-1185">Reference proteome</keyword>
<evidence type="ECO:0000256" key="13">
    <source>
        <dbReference type="RuleBase" id="RU003357"/>
    </source>
</evidence>
<protein>
    <submittedName>
        <fullName evidence="18">Vitamin B12 transporter</fullName>
    </submittedName>
</protein>
<feature type="compositionally biased region" description="Polar residues" evidence="14">
    <location>
        <begin position="247"/>
        <end position="258"/>
    </location>
</feature>
<keyword evidence="8 13" id="KW-0798">TonB box</keyword>
<gene>
    <name evidence="18" type="ORF">HNP55_004331</name>
</gene>
<dbReference type="CDD" id="cd01347">
    <property type="entry name" value="ligand_gated_channel"/>
    <property type="match status" value="1"/>
</dbReference>
<dbReference type="Gene3D" id="2.40.170.20">
    <property type="entry name" value="TonB-dependent receptor, beta-barrel domain"/>
    <property type="match status" value="1"/>
</dbReference>
<evidence type="ECO:0000256" key="6">
    <source>
        <dbReference type="ARBA" id="ARBA00022729"/>
    </source>
</evidence>
<evidence type="ECO:0000256" key="3">
    <source>
        <dbReference type="ARBA" id="ARBA00022448"/>
    </source>
</evidence>
<evidence type="ECO:0000259" key="16">
    <source>
        <dbReference type="Pfam" id="PF00593"/>
    </source>
</evidence>
<dbReference type="InterPro" id="IPR036942">
    <property type="entry name" value="Beta-barrel_TonB_sf"/>
</dbReference>
<evidence type="ECO:0000256" key="14">
    <source>
        <dbReference type="SAM" id="MobiDB-lite"/>
    </source>
</evidence>
<evidence type="ECO:0000256" key="15">
    <source>
        <dbReference type="SAM" id="SignalP"/>
    </source>
</evidence>
<sequence length="632" mass="67848">MNPNALRPPVLAALSLLAALSAQAQNNAPARLDAVTVTATRSASPLKAALADVTVLERADIERLGYGGLPDLLRTQAGFEITRNGNPGSTTSVFLRGASSQHTVLLIDGVRMDKQSGSGGASWENLPLAQIERIEVLRGAASALYGSDAVAGVVQVFTRKAQPGMQLDVGAGLGSLGRFKADTSLRGSAAGFDYSLGLATEVAEGFNARPLSAPVPGYEPDRDGWRSQSANARLGWQPTASQRLEVQALSSRTDSQYDASARPKPGVDDRNLNENKLLRALWRADWTADWQTEISASQSRDRYETRPSAYLTETQLRSLSLQSNLKVGPGKLVAILERREDELLNSGLRASSAGQAQRQQDGLALGYLLSLGALDAQLNLRHDRDSKFGGIDTGTVAAGYRFSPQWRVWASAGNAFRAPTLYQSFSEYGPKDGGKALDPERSRNLETGLSFNSGAHELGLSVYRNEVRDLIDWSGAFLGNCPPQAVPQPWDGCYGNLSSVRLSGASLKGATELLGLKLSGSLDFQDSKDLSTGKQLDRRAKRIGRLRADKSLGAWSLGAQALASSERSDRYGPKPVLPGYAVLDLDVGYALSKSTRLQVNLDNALNREYQTAGGYAQAPRSIFFSLRYNTGN</sequence>
<evidence type="ECO:0000256" key="10">
    <source>
        <dbReference type="ARBA" id="ARBA00023170"/>
    </source>
</evidence>
<comment type="similarity">
    <text evidence="2 12 13">Belongs to the TonB-dependent receptor family.</text>
</comment>
<organism evidence="18 19">
    <name type="scientific">Roseateles oligotrophus</name>
    <dbReference type="NCBI Taxonomy" id="1769250"/>
    <lineage>
        <taxon>Bacteria</taxon>
        <taxon>Pseudomonadati</taxon>
        <taxon>Pseudomonadota</taxon>
        <taxon>Betaproteobacteria</taxon>
        <taxon>Burkholderiales</taxon>
        <taxon>Sphaerotilaceae</taxon>
        <taxon>Roseateles</taxon>
    </lineage>
</organism>
<dbReference type="RefSeq" id="WP_184304045.1">
    <property type="nucleotide sequence ID" value="NZ_JACHLP010000011.1"/>
</dbReference>
<dbReference type="InterPro" id="IPR037066">
    <property type="entry name" value="Plug_dom_sf"/>
</dbReference>
<evidence type="ECO:0000256" key="9">
    <source>
        <dbReference type="ARBA" id="ARBA00023136"/>
    </source>
</evidence>
<proteinExistence type="inferred from homology"/>
<evidence type="ECO:0000256" key="12">
    <source>
        <dbReference type="PROSITE-ProRule" id="PRU01360"/>
    </source>
</evidence>
<dbReference type="Gene3D" id="2.170.130.10">
    <property type="entry name" value="TonB-dependent receptor, plug domain"/>
    <property type="match status" value="1"/>
</dbReference>
<keyword evidence="7" id="KW-0406">Ion transport</keyword>
<evidence type="ECO:0000313" key="18">
    <source>
        <dbReference type="EMBL" id="MBB4845779.1"/>
    </source>
</evidence>
<name>A0A840LIG9_9BURK</name>
<dbReference type="EMBL" id="JACHLP010000011">
    <property type="protein sequence ID" value="MBB4845779.1"/>
    <property type="molecule type" value="Genomic_DNA"/>
</dbReference>
<dbReference type="PANTHER" id="PTHR30069">
    <property type="entry name" value="TONB-DEPENDENT OUTER MEMBRANE RECEPTOR"/>
    <property type="match status" value="1"/>
</dbReference>
<dbReference type="AlphaFoldDB" id="A0A840LIG9"/>
<evidence type="ECO:0000256" key="1">
    <source>
        <dbReference type="ARBA" id="ARBA00004571"/>
    </source>
</evidence>
<dbReference type="InterPro" id="IPR039426">
    <property type="entry name" value="TonB-dep_rcpt-like"/>
</dbReference>
<dbReference type="SUPFAM" id="SSF56935">
    <property type="entry name" value="Porins"/>
    <property type="match status" value="1"/>
</dbReference>
<keyword evidence="10" id="KW-0675">Receptor</keyword>
<reference evidence="18 19" key="1">
    <citation type="submission" date="2020-08" db="EMBL/GenBank/DDBJ databases">
        <title>Functional genomics of gut bacteria from endangered species of beetles.</title>
        <authorList>
            <person name="Carlos-Shanley C."/>
        </authorList>
    </citation>
    <scope>NUCLEOTIDE SEQUENCE [LARGE SCALE GENOMIC DNA]</scope>
    <source>
        <strain evidence="18 19">S00239</strain>
    </source>
</reference>
<comment type="subcellular location">
    <subcellularLocation>
        <location evidence="1 12">Cell outer membrane</location>
        <topology evidence="1 12">Multi-pass membrane protein</topology>
    </subcellularLocation>
</comment>
<keyword evidence="4 12" id="KW-1134">Transmembrane beta strand</keyword>
<keyword evidence="3 12" id="KW-0813">Transport</keyword>
<dbReference type="GO" id="GO:0015889">
    <property type="term" value="P:cobalamin transport"/>
    <property type="evidence" value="ECO:0007669"/>
    <property type="project" value="TreeGrafter"/>
</dbReference>
<dbReference type="PANTHER" id="PTHR30069:SF53">
    <property type="entry name" value="COLICIN I RECEPTOR-RELATED"/>
    <property type="match status" value="1"/>
</dbReference>
<accession>A0A840LIG9</accession>
<evidence type="ECO:0000256" key="4">
    <source>
        <dbReference type="ARBA" id="ARBA00022452"/>
    </source>
</evidence>
<keyword evidence="6 15" id="KW-0732">Signal</keyword>
<feature type="domain" description="TonB-dependent receptor-like beta-barrel" evidence="16">
    <location>
        <begin position="198"/>
        <end position="603"/>
    </location>
</feature>